<accession>A0A0B0MNL6</accession>
<protein>
    <submittedName>
        <fullName evidence="1">Uncharacterized protein</fullName>
    </submittedName>
</protein>
<dbReference type="AlphaFoldDB" id="A0A0B0MNL6"/>
<evidence type="ECO:0000313" key="1">
    <source>
        <dbReference type="EMBL" id="KHG00536.1"/>
    </source>
</evidence>
<sequence length="21" mass="2475">MCCRKDLARMGNLLILNIKRI</sequence>
<dbReference type="Proteomes" id="UP000032142">
    <property type="component" value="Unassembled WGS sequence"/>
</dbReference>
<evidence type="ECO:0000313" key="2">
    <source>
        <dbReference type="Proteomes" id="UP000032142"/>
    </source>
</evidence>
<keyword evidence="2" id="KW-1185">Reference proteome</keyword>
<dbReference type="EMBL" id="JRRC01134670">
    <property type="protein sequence ID" value="KHG00536.1"/>
    <property type="molecule type" value="Genomic_DNA"/>
</dbReference>
<organism evidence="1 2">
    <name type="scientific">Gossypium arboreum</name>
    <name type="common">Tree cotton</name>
    <name type="synonym">Gossypium nanking</name>
    <dbReference type="NCBI Taxonomy" id="29729"/>
    <lineage>
        <taxon>Eukaryota</taxon>
        <taxon>Viridiplantae</taxon>
        <taxon>Streptophyta</taxon>
        <taxon>Embryophyta</taxon>
        <taxon>Tracheophyta</taxon>
        <taxon>Spermatophyta</taxon>
        <taxon>Magnoliopsida</taxon>
        <taxon>eudicotyledons</taxon>
        <taxon>Gunneridae</taxon>
        <taxon>Pentapetalae</taxon>
        <taxon>rosids</taxon>
        <taxon>malvids</taxon>
        <taxon>Malvales</taxon>
        <taxon>Malvaceae</taxon>
        <taxon>Malvoideae</taxon>
        <taxon>Gossypium</taxon>
    </lineage>
</organism>
<reference evidence="2" key="1">
    <citation type="submission" date="2014-09" db="EMBL/GenBank/DDBJ databases">
        <authorList>
            <person name="Mudge J."/>
            <person name="Ramaraj T."/>
            <person name="Lindquist I.E."/>
            <person name="Bharti A.K."/>
            <person name="Sundararajan A."/>
            <person name="Cameron C.T."/>
            <person name="Woodward J.E."/>
            <person name="May G.D."/>
            <person name="Brubaker C."/>
            <person name="Broadhvest J."/>
            <person name="Wilkins T.A."/>
        </authorList>
    </citation>
    <scope>NUCLEOTIDE SEQUENCE</scope>
    <source>
        <strain evidence="2">cv. AKA8401</strain>
    </source>
</reference>
<name>A0A0B0MNL6_GOSAR</name>
<proteinExistence type="predicted"/>
<comment type="caution">
    <text evidence="1">The sequence shown here is derived from an EMBL/GenBank/DDBJ whole genome shotgun (WGS) entry which is preliminary data.</text>
</comment>
<gene>
    <name evidence="1" type="ORF">F383_38974</name>
</gene>